<evidence type="ECO:0000313" key="1">
    <source>
        <dbReference type="EMBL" id="KEQ21671.1"/>
    </source>
</evidence>
<gene>
    <name evidence="1" type="ORF">ET33_34450</name>
</gene>
<evidence type="ECO:0000313" key="2">
    <source>
        <dbReference type="Proteomes" id="UP000028123"/>
    </source>
</evidence>
<protein>
    <submittedName>
        <fullName evidence="1">Uncharacterized protein</fullName>
    </submittedName>
</protein>
<comment type="caution">
    <text evidence="1">The sequence shown here is derived from an EMBL/GenBank/DDBJ whole genome shotgun (WGS) entry which is preliminary data.</text>
</comment>
<organism evidence="1 2">
    <name type="scientific">Paenibacillus tyrfis</name>
    <dbReference type="NCBI Taxonomy" id="1501230"/>
    <lineage>
        <taxon>Bacteria</taxon>
        <taxon>Bacillati</taxon>
        <taxon>Bacillota</taxon>
        <taxon>Bacilli</taxon>
        <taxon>Bacillales</taxon>
        <taxon>Paenibacillaceae</taxon>
        <taxon>Paenibacillus</taxon>
    </lineage>
</organism>
<dbReference type="OrthoDB" id="286252at2"/>
<accession>A0A081NT98</accession>
<keyword evidence="2" id="KW-1185">Reference proteome</keyword>
<dbReference type="AlphaFoldDB" id="A0A081NT98"/>
<sequence>MGIFWTRQKEEAWEYAKEIGYFEGNQKYIPSTHIEAYKWMMEQMEMRLQNTMENIRFGCFYPNLKFKKDT</sequence>
<dbReference type="Proteomes" id="UP000028123">
    <property type="component" value="Unassembled WGS sequence"/>
</dbReference>
<reference evidence="1 2" key="1">
    <citation type="submission" date="2014-06" db="EMBL/GenBank/DDBJ databases">
        <title>Draft genome sequence of Paenibacillus sp. MSt1.</title>
        <authorList>
            <person name="Aw Y.K."/>
            <person name="Ong K.S."/>
            <person name="Gan H.M."/>
            <person name="Lee S.M."/>
        </authorList>
    </citation>
    <scope>NUCLEOTIDE SEQUENCE [LARGE SCALE GENOMIC DNA]</scope>
    <source>
        <strain evidence="1 2">MSt1</strain>
    </source>
</reference>
<dbReference type="EMBL" id="JNVM01000067">
    <property type="protein sequence ID" value="KEQ21671.1"/>
    <property type="molecule type" value="Genomic_DNA"/>
</dbReference>
<name>A0A081NT98_9BACL</name>
<dbReference type="Pfam" id="PF12952">
    <property type="entry name" value="DUF3841"/>
    <property type="match status" value="1"/>
</dbReference>
<proteinExistence type="predicted"/>
<dbReference type="InterPro" id="IPR024211">
    <property type="entry name" value="DUF3841"/>
</dbReference>